<accession>A0A5N6UHD6</accession>
<gene>
    <name evidence="1" type="ORF">BDV40DRAFT_276808</name>
</gene>
<reference evidence="1 2" key="1">
    <citation type="submission" date="2019-04" db="EMBL/GenBank/DDBJ databases">
        <title>Friends and foes A comparative genomics study of 23 Aspergillus species from section Flavi.</title>
        <authorList>
            <consortium name="DOE Joint Genome Institute"/>
            <person name="Kjaerbolling I."/>
            <person name="Vesth T."/>
            <person name="Frisvad J.C."/>
            <person name="Nybo J.L."/>
            <person name="Theobald S."/>
            <person name="Kildgaard S."/>
            <person name="Isbrandt T."/>
            <person name="Kuo A."/>
            <person name="Sato A."/>
            <person name="Lyhne E.K."/>
            <person name="Kogle M.E."/>
            <person name="Wiebenga A."/>
            <person name="Kun R.S."/>
            <person name="Lubbers R.J."/>
            <person name="Makela M.R."/>
            <person name="Barry K."/>
            <person name="Chovatia M."/>
            <person name="Clum A."/>
            <person name="Daum C."/>
            <person name="Haridas S."/>
            <person name="He G."/>
            <person name="LaButti K."/>
            <person name="Lipzen A."/>
            <person name="Mondo S."/>
            <person name="Riley R."/>
            <person name="Salamov A."/>
            <person name="Simmons B.A."/>
            <person name="Magnuson J.K."/>
            <person name="Henrissat B."/>
            <person name="Mortensen U.H."/>
            <person name="Larsen T.O."/>
            <person name="Devries R.P."/>
            <person name="Grigoriev I.V."/>
            <person name="Machida M."/>
            <person name="Baker S.E."/>
            <person name="Andersen M.R."/>
        </authorList>
    </citation>
    <scope>NUCLEOTIDE SEQUENCE [LARGE SCALE GENOMIC DNA]</scope>
    <source>
        <strain evidence="1 2">CBS 117626</strain>
    </source>
</reference>
<proteinExistence type="predicted"/>
<protein>
    <submittedName>
        <fullName evidence="1">Uncharacterized protein</fullName>
    </submittedName>
</protein>
<evidence type="ECO:0000313" key="1">
    <source>
        <dbReference type="EMBL" id="KAE8158027.1"/>
    </source>
</evidence>
<name>A0A5N6UHD6_ASPTM</name>
<dbReference type="AlphaFoldDB" id="A0A5N6UHD6"/>
<keyword evidence="2" id="KW-1185">Reference proteome</keyword>
<sequence length="108" mass="12659">MTFTSSKRIPRLGLKAVSPQRHLRHKHRVRTDYKRVRVYRFSLQTKPIGKGTSQRHWLDRMQVIKSPERMGRRPSTTLILAYLCILEHVQSAETETTFSPGTEKKITN</sequence>
<evidence type="ECO:0000313" key="2">
    <source>
        <dbReference type="Proteomes" id="UP000326950"/>
    </source>
</evidence>
<organism evidence="1 2">
    <name type="scientific">Aspergillus tamarii</name>
    <dbReference type="NCBI Taxonomy" id="41984"/>
    <lineage>
        <taxon>Eukaryota</taxon>
        <taxon>Fungi</taxon>
        <taxon>Dikarya</taxon>
        <taxon>Ascomycota</taxon>
        <taxon>Pezizomycotina</taxon>
        <taxon>Eurotiomycetes</taxon>
        <taxon>Eurotiomycetidae</taxon>
        <taxon>Eurotiales</taxon>
        <taxon>Aspergillaceae</taxon>
        <taxon>Aspergillus</taxon>
        <taxon>Aspergillus subgen. Circumdati</taxon>
    </lineage>
</organism>
<dbReference type="Proteomes" id="UP000326950">
    <property type="component" value="Unassembled WGS sequence"/>
</dbReference>
<dbReference type="EMBL" id="ML738706">
    <property type="protein sequence ID" value="KAE8158027.1"/>
    <property type="molecule type" value="Genomic_DNA"/>
</dbReference>